<organism evidence="2 3">
    <name type="scientific">Aspergillus coremiiformis</name>
    <dbReference type="NCBI Taxonomy" id="138285"/>
    <lineage>
        <taxon>Eukaryota</taxon>
        <taxon>Fungi</taxon>
        <taxon>Dikarya</taxon>
        <taxon>Ascomycota</taxon>
        <taxon>Pezizomycotina</taxon>
        <taxon>Eurotiomycetes</taxon>
        <taxon>Eurotiomycetidae</taxon>
        <taxon>Eurotiales</taxon>
        <taxon>Aspergillaceae</taxon>
        <taxon>Aspergillus</taxon>
        <taxon>Aspergillus subgen. Circumdati</taxon>
    </lineage>
</organism>
<accession>A0A5N6ZA96</accession>
<evidence type="ECO:0000256" key="1">
    <source>
        <dbReference type="SAM" id="MobiDB-lite"/>
    </source>
</evidence>
<dbReference type="AlphaFoldDB" id="A0A5N6ZA96"/>
<dbReference type="Proteomes" id="UP000327118">
    <property type="component" value="Unassembled WGS sequence"/>
</dbReference>
<evidence type="ECO:0000313" key="3">
    <source>
        <dbReference type="Proteomes" id="UP000327118"/>
    </source>
</evidence>
<name>A0A5N6ZA96_9EURO</name>
<sequence length="285" mass="31571">MSNDQSSSSMPAPWEPSPPPYSEHETRVPTEHVPQYEAPHWNTSTGDSTRLQAATKKFPPALNGYFQWRNLTREFHLGPAGSEKLFSMSLQVEHRKSKQTMILRNGPTEQDPPLALMESDAYLRAKPVTITILPQTGSHESPIVEPFEGFVPYKRISPTFSIAVGGTGKDAHCEKFQWRSSHGKEIKELGGYSSGWKLVRLSHTVGETSASRSERTVGCSSDGREIVAVVAHNASWSLTKGFRFAFLGSGLTGILGEDWETMAVITAVHIWLVDFQVMTNMVPIT</sequence>
<evidence type="ECO:0008006" key="4">
    <source>
        <dbReference type="Google" id="ProtNLM"/>
    </source>
</evidence>
<reference evidence="3" key="1">
    <citation type="submission" date="2019-04" db="EMBL/GenBank/DDBJ databases">
        <title>Friends and foes A comparative genomics studyof 23 Aspergillus species from section Flavi.</title>
        <authorList>
            <consortium name="DOE Joint Genome Institute"/>
            <person name="Kjaerbolling I."/>
            <person name="Vesth T."/>
            <person name="Frisvad J.C."/>
            <person name="Nybo J.L."/>
            <person name="Theobald S."/>
            <person name="Kildgaard S."/>
            <person name="Isbrandt T."/>
            <person name="Kuo A."/>
            <person name="Sato A."/>
            <person name="Lyhne E.K."/>
            <person name="Kogle M.E."/>
            <person name="Wiebenga A."/>
            <person name="Kun R.S."/>
            <person name="Lubbers R.J."/>
            <person name="Makela M.R."/>
            <person name="Barry K."/>
            <person name="Chovatia M."/>
            <person name="Clum A."/>
            <person name="Daum C."/>
            <person name="Haridas S."/>
            <person name="He G."/>
            <person name="LaButti K."/>
            <person name="Lipzen A."/>
            <person name="Mondo S."/>
            <person name="Riley R."/>
            <person name="Salamov A."/>
            <person name="Simmons B.A."/>
            <person name="Magnuson J.K."/>
            <person name="Henrissat B."/>
            <person name="Mortensen U.H."/>
            <person name="Larsen T.O."/>
            <person name="Devries R.P."/>
            <person name="Grigoriev I.V."/>
            <person name="Machida M."/>
            <person name="Baker S.E."/>
            <person name="Andersen M.R."/>
        </authorList>
    </citation>
    <scope>NUCLEOTIDE SEQUENCE [LARGE SCALE GENOMIC DNA]</scope>
    <source>
        <strain evidence="3">CBS 553.77</strain>
    </source>
</reference>
<evidence type="ECO:0000313" key="2">
    <source>
        <dbReference type="EMBL" id="KAE8353776.1"/>
    </source>
</evidence>
<keyword evidence="3" id="KW-1185">Reference proteome</keyword>
<gene>
    <name evidence="2" type="ORF">BDV28DRAFT_132413</name>
</gene>
<feature type="compositionally biased region" description="Low complexity" evidence="1">
    <location>
        <begin position="1"/>
        <end position="12"/>
    </location>
</feature>
<proteinExistence type="predicted"/>
<dbReference type="OrthoDB" id="5073671at2759"/>
<feature type="region of interest" description="Disordered" evidence="1">
    <location>
        <begin position="1"/>
        <end position="31"/>
    </location>
</feature>
<dbReference type="EMBL" id="ML739088">
    <property type="protein sequence ID" value="KAE8353776.1"/>
    <property type="molecule type" value="Genomic_DNA"/>
</dbReference>
<protein>
    <recommendedName>
        <fullName evidence="4">Tubby C-terminal-like domain-containing protein</fullName>
    </recommendedName>
</protein>